<keyword evidence="2" id="KW-1185">Reference proteome</keyword>
<comment type="caution">
    <text evidence="1">The sequence shown here is derived from an EMBL/GenBank/DDBJ whole genome shotgun (WGS) entry which is preliminary data.</text>
</comment>
<evidence type="ECO:0000313" key="2">
    <source>
        <dbReference type="Proteomes" id="UP000789831"/>
    </source>
</evidence>
<evidence type="ECO:0000313" key="1">
    <source>
        <dbReference type="EMBL" id="CAG8446189.1"/>
    </source>
</evidence>
<name>A0A9N8VAI6_9GLOM</name>
<dbReference type="Proteomes" id="UP000789831">
    <property type="component" value="Unassembled WGS sequence"/>
</dbReference>
<reference evidence="1" key="1">
    <citation type="submission" date="2021-06" db="EMBL/GenBank/DDBJ databases">
        <authorList>
            <person name="Kallberg Y."/>
            <person name="Tangrot J."/>
            <person name="Rosling A."/>
        </authorList>
    </citation>
    <scope>NUCLEOTIDE SEQUENCE</scope>
    <source>
        <strain evidence="1">MT106</strain>
    </source>
</reference>
<proteinExistence type="predicted"/>
<gene>
    <name evidence="1" type="ORF">AGERDE_LOCUS1430</name>
</gene>
<organism evidence="1 2">
    <name type="scientific">Ambispora gerdemannii</name>
    <dbReference type="NCBI Taxonomy" id="144530"/>
    <lineage>
        <taxon>Eukaryota</taxon>
        <taxon>Fungi</taxon>
        <taxon>Fungi incertae sedis</taxon>
        <taxon>Mucoromycota</taxon>
        <taxon>Glomeromycotina</taxon>
        <taxon>Glomeromycetes</taxon>
        <taxon>Archaeosporales</taxon>
        <taxon>Ambisporaceae</taxon>
        <taxon>Ambispora</taxon>
    </lineage>
</organism>
<protein>
    <submittedName>
        <fullName evidence="1">9294_t:CDS:1</fullName>
    </submittedName>
</protein>
<dbReference type="EMBL" id="CAJVPL010000097">
    <property type="protein sequence ID" value="CAG8446189.1"/>
    <property type="molecule type" value="Genomic_DNA"/>
</dbReference>
<sequence length="228" mass="25728">MSIPSSSFGKFQSLHNSLKFLNLCRKIGIPVDATTESLIIEEKSKSIEISLEKEKISSNNINNNALEALSTQKSLKEIFAHGMRLDDFSRGNPLLFFSAALNASQRKKALTTLYKCVYYENDNFAQTQSKSSQKWWGKIPIIVVDVNKKINDEHKKGVFLMLYDWLEKGLFYGLSKAELLSCLRGISTKDSKNLHRSKMIISYKLNKINVSTSNDSPANQPPEEPEGT</sequence>
<accession>A0A9N8VAI6</accession>
<dbReference type="AlphaFoldDB" id="A0A9N8VAI6"/>